<organism evidence="1 2">
    <name type="scientific">Paracoccus phage ParKuw1</name>
    <dbReference type="NCBI Taxonomy" id="3032415"/>
    <lineage>
        <taxon>Viruses</taxon>
        <taxon>Duplodnaviria</taxon>
        <taxon>Heunggongvirae</taxon>
        <taxon>Uroviricota</taxon>
        <taxon>Caudoviricetes</taxon>
        <taxon>Autographivirales</taxon>
        <taxon>Autographivirales incertae sedis</taxon>
        <taxon>Kuwvirus</taxon>
        <taxon>Kuwvirus ParKuw1</taxon>
    </lineage>
</organism>
<dbReference type="Pfam" id="PF11123">
    <property type="entry name" value="DNA_Packaging_2"/>
    <property type="match status" value="1"/>
</dbReference>
<gene>
    <name evidence="1" type="ORF">ParaKuw1_00013</name>
</gene>
<evidence type="ECO:0000313" key="2">
    <source>
        <dbReference type="Proteomes" id="UP001218881"/>
    </source>
</evidence>
<evidence type="ECO:0000313" key="1">
    <source>
        <dbReference type="EMBL" id="WFG40846.1"/>
    </source>
</evidence>
<name>A0AAF0FJS0_9CAUD</name>
<dbReference type="EMBL" id="OQ376857">
    <property type="protein sequence ID" value="WFG40846.1"/>
    <property type="molecule type" value="Genomic_DNA"/>
</dbReference>
<keyword evidence="2" id="KW-1185">Reference proteome</keyword>
<sequence length="112" mass="12388">MATGAAKESQLGGLHSMLTRVFQKVLDKYERDLDRIEEMSADELGEEMADMLSEPNPAMLSAIAKFLKDNDIGMDSEAVDELNATQRRLADRREARKRAGINLSVVPAVGEH</sequence>
<dbReference type="InterPro" id="IPR024345">
    <property type="entry name" value="DNA_matur_Phage_T7-like"/>
</dbReference>
<proteinExistence type="predicted"/>
<dbReference type="Proteomes" id="UP001218881">
    <property type="component" value="Segment"/>
</dbReference>
<protein>
    <submittedName>
        <fullName evidence="1">Terminase small subunit</fullName>
    </submittedName>
</protein>
<accession>A0AAF0FJS0</accession>
<reference evidence="1" key="1">
    <citation type="submission" date="2023-02" db="EMBL/GenBank/DDBJ databases">
        <authorList>
            <person name="Rihtman B."/>
        </authorList>
    </citation>
    <scope>NUCLEOTIDE SEQUENCE</scope>
</reference>